<dbReference type="RefSeq" id="XP_020051206.1">
    <property type="nucleotide sequence ID" value="XM_020197059.1"/>
</dbReference>
<gene>
    <name evidence="1" type="ORF">ASPACDRAFT_127756</name>
</gene>
<sequence length="68" mass="7354">MASSQACTWYTSNTSKAGSCSPVLKTTSSKPNQEYLWQPIFFFTNAAATATTATAVPGPLHKRRPFVV</sequence>
<dbReference type="Proteomes" id="UP000184546">
    <property type="component" value="Unassembled WGS sequence"/>
</dbReference>
<evidence type="ECO:0000313" key="2">
    <source>
        <dbReference type="Proteomes" id="UP000184546"/>
    </source>
</evidence>
<evidence type="ECO:0000313" key="1">
    <source>
        <dbReference type="EMBL" id="OJJ94866.1"/>
    </source>
</evidence>
<dbReference type="GeneID" id="30970873"/>
<protein>
    <submittedName>
        <fullName evidence="1">Uncharacterized protein</fullName>
    </submittedName>
</protein>
<organism evidence="1 2">
    <name type="scientific">Aspergillus aculeatus (strain ATCC 16872 / CBS 172.66 / WB 5094)</name>
    <dbReference type="NCBI Taxonomy" id="690307"/>
    <lineage>
        <taxon>Eukaryota</taxon>
        <taxon>Fungi</taxon>
        <taxon>Dikarya</taxon>
        <taxon>Ascomycota</taxon>
        <taxon>Pezizomycotina</taxon>
        <taxon>Eurotiomycetes</taxon>
        <taxon>Eurotiomycetidae</taxon>
        <taxon>Eurotiales</taxon>
        <taxon>Aspergillaceae</taxon>
        <taxon>Aspergillus</taxon>
        <taxon>Aspergillus subgen. Circumdati</taxon>
    </lineage>
</organism>
<dbReference type="EMBL" id="KV878992">
    <property type="protein sequence ID" value="OJJ94866.1"/>
    <property type="molecule type" value="Genomic_DNA"/>
</dbReference>
<reference evidence="2" key="1">
    <citation type="journal article" date="2017" name="Genome Biol.">
        <title>Comparative genomics reveals high biological diversity and specific adaptations in the industrially and medically important fungal genus Aspergillus.</title>
        <authorList>
            <person name="de Vries R.P."/>
            <person name="Riley R."/>
            <person name="Wiebenga A."/>
            <person name="Aguilar-Osorio G."/>
            <person name="Amillis S."/>
            <person name="Uchima C.A."/>
            <person name="Anderluh G."/>
            <person name="Asadollahi M."/>
            <person name="Askin M."/>
            <person name="Barry K."/>
            <person name="Battaglia E."/>
            <person name="Bayram O."/>
            <person name="Benocci T."/>
            <person name="Braus-Stromeyer S.A."/>
            <person name="Caldana C."/>
            <person name="Canovas D."/>
            <person name="Cerqueira G.C."/>
            <person name="Chen F."/>
            <person name="Chen W."/>
            <person name="Choi C."/>
            <person name="Clum A."/>
            <person name="Dos Santos R.A."/>
            <person name="Damasio A.R."/>
            <person name="Diallinas G."/>
            <person name="Emri T."/>
            <person name="Fekete E."/>
            <person name="Flipphi M."/>
            <person name="Freyberg S."/>
            <person name="Gallo A."/>
            <person name="Gournas C."/>
            <person name="Habgood R."/>
            <person name="Hainaut M."/>
            <person name="Harispe M.L."/>
            <person name="Henrissat B."/>
            <person name="Hilden K.S."/>
            <person name="Hope R."/>
            <person name="Hossain A."/>
            <person name="Karabika E."/>
            <person name="Karaffa L."/>
            <person name="Karanyi Z."/>
            <person name="Krasevec N."/>
            <person name="Kuo A."/>
            <person name="Kusch H."/>
            <person name="LaButti K."/>
            <person name="Lagendijk E.L."/>
            <person name="Lapidus A."/>
            <person name="Levasseur A."/>
            <person name="Lindquist E."/>
            <person name="Lipzen A."/>
            <person name="Logrieco A.F."/>
            <person name="MacCabe A."/>
            <person name="Maekelae M.R."/>
            <person name="Malavazi I."/>
            <person name="Melin P."/>
            <person name="Meyer V."/>
            <person name="Mielnichuk N."/>
            <person name="Miskei M."/>
            <person name="Molnar A.P."/>
            <person name="Mule G."/>
            <person name="Ngan C.Y."/>
            <person name="Orejas M."/>
            <person name="Orosz E."/>
            <person name="Ouedraogo J.P."/>
            <person name="Overkamp K.M."/>
            <person name="Park H.-S."/>
            <person name="Perrone G."/>
            <person name="Piumi F."/>
            <person name="Punt P.J."/>
            <person name="Ram A.F."/>
            <person name="Ramon A."/>
            <person name="Rauscher S."/>
            <person name="Record E."/>
            <person name="Riano-Pachon D.M."/>
            <person name="Robert V."/>
            <person name="Roehrig J."/>
            <person name="Ruller R."/>
            <person name="Salamov A."/>
            <person name="Salih N.S."/>
            <person name="Samson R.A."/>
            <person name="Sandor E."/>
            <person name="Sanguinetti M."/>
            <person name="Schuetze T."/>
            <person name="Sepcic K."/>
            <person name="Shelest E."/>
            <person name="Sherlock G."/>
            <person name="Sophianopoulou V."/>
            <person name="Squina F.M."/>
            <person name="Sun H."/>
            <person name="Susca A."/>
            <person name="Todd R.B."/>
            <person name="Tsang A."/>
            <person name="Unkles S.E."/>
            <person name="van de Wiele N."/>
            <person name="van Rossen-Uffink D."/>
            <person name="Oliveira J.V."/>
            <person name="Vesth T.C."/>
            <person name="Visser J."/>
            <person name="Yu J.-H."/>
            <person name="Zhou M."/>
            <person name="Andersen M.R."/>
            <person name="Archer D.B."/>
            <person name="Baker S.E."/>
            <person name="Benoit I."/>
            <person name="Brakhage A.A."/>
            <person name="Braus G.H."/>
            <person name="Fischer R."/>
            <person name="Frisvad J.C."/>
            <person name="Goldman G.H."/>
            <person name="Houbraken J."/>
            <person name="Oakley B."/>
            <person name="Pocsi I."/>
            <person name="Scazzocchio C."/>
            <person name="Seiboth B."/>
            <person name="vanKuyk P.A."/>
            <person name="Wortman J."/>
            <person name="Dyer P.S."/>
            <person name="Grigoriev I.V."/>
        </authorList>
    </citation>
    <scope>NUCLEOTIDE SEQUENCE [LARGE SCALE GENOMIC DNA]</scope>
    <source>
        <strain evidence="2">ATCC 16872 / CBS 172.66 / WB 5094</strain>
    </source>
</reference>
<proteinExistence type="predicted"/>
<dbReference type="VEuPathDB" id="FungiDB:ASPACDRAFT_127756"/>
<accession>A0A1L9WFA1</accession>
<dbReference type="AlphaFoldDB" id="A0A1L9WFA1"/>
<name>A0A1L9WFA1_ASPA1</name>
<keyword evidence="2" id="KW-1185">Reference proteome</keyword>